<proteinExistence type="predicted"/>
<evidence type="ECO:0000313" key="4">
    <source>
        <dbReference type="Proteomes" id="UP000076532"/>
    </source>
</evidence>
<protein>
    <submittedName>
        <fullName evidence="2">Uncharacterized protein</fullName>
    </submittedName>
</protein>
<accession>A0A167XNW9</accession>
<keyword evidence="4" id="KW-1185">Reference proteome</keyword>
<feature type="region of interest" description="Disordered" evidence="1">
    <location>
        <begin position="73"/>
        <end position="102"/>
    </location>
</feature>
<evidence type="ECO:0000313" key="2">
    <source>
        <dbReference type="EMBL" id="KZP07415.1"/>
    </source>
</evidence>
<gene>
    <name evidence="3" type="ORF">FIBSPDRAFT_897182</name>
    <name evidence="2" type="ORF">FIBSPDRAFT_939528</name>
</gene>
<dbReference type="AlphaFoldDB" id="A0A167XNW9"/>
<evidence type="ECO:0000256" key="1">
    <source>
        <dbReference type="SAM" id="MobiDB-lite"/>
    </source>
</evidence>
<dbReference type="EMBL" id="KV417752">
    <property type="protein sequence ID" value="KZP07415.1"/>
    <property type="molecule type" value="Genomic_DNA"/>
</dbReference>
<organism evidence="2 4">
    <name type="scientific">Athelia psychrophila</name>
    <dbReference type="NCBI Taxonomy" id="1759441"/>
    <lineage>
        <taxon>Eukaryota</taxon>
        <taxon>Fungi</taxon>
        <taxon>Dikarya</taxon>
        <taxon>Basidiomycota</taxon>
        <taxon>Agaricomycotina</taxon>
        <taxon>Agaricomycetes</taxon>
        <taxon>Agaricomycetidae</taxon>
        <taxon>Atheliales</taxon>
        <taxon>Atheliaceae</taxon>
        <taxon>Athelia</taxon>
    </lineage>
</organism>
<reference evidence="2 4" key="1">
    <citation type="journal article" date="2016" name="Mol. Biol. Evol.">
        <title>Comparative Genomics of Early-Diverging Mushroom-Forming Fungi Provides Insights into the Origins of Lignocellulose Decay Capabilities.</title>
        <authorList>
            <person name="Nagy L.G."/>
            <person name="Riley R."/>
            <person name="Tritt A."/>
            <person name="Adam C."/>
            <person name="Daum C."/>
            <person name="Floudas D."/>
            <person name="Sun H."/>
            <person name="Yadav J.S."/>
            <person name="Pangilinan J."/>
            <person name="Larsson K.H."/>
            <person name="Matsuura K."/>
            <person name="Barry K."/>
            <person name="Labutti K."/>
            <person name="Kuo R."/>
            <person name="Ohm R.A."/>
            <person name="Bhattacharya S.S."/>
            <person name="Shirouzu T."/>
            <person name="Yoshinaga Y."/>
            <person name="Martin F.M."/>
            <person name="Grigoriev I.V."/>
            <person name="Hibbett D.S."/>
        </authorList>
    </citation>
    <scope>NUCLEOTIDE SEQUENCE [LARGE SCALE GENOMIC DNA]</scope>
    <source>
        <strain evidence="2 4">CBS 109695</strain>
    </source>
</reference>
<evidence type="ECO:0000313" key="3">
    <source>
        <dbReference type="EMBL" id="KZP13749.1"/>
    </source>
</evidence>
<dbReference type="EMBL" id="KV417628">
    <property type="protein sequence ID" value="KZP13749.1"/>
    <property type="molecule type" value="Genomic_DNA"/>
</dbReference>
<name>A0A167XNW9_9AGAM</name>
<sequence>MSRRRRIIDRHKNRKPPACRDIWCIIPSWVRLSSKPVNQNLSSWGSMTITAKSKAMRGCGEWGAISGQLITAPREEGLRRRGRGRREKDRPRTEPPTASAFGLFHPPFHVHVVPASASKPPLPPSLSLIPGVYWQLEQVTGRPKHRVQPI</sequence>
<dbReference type="Proteomes" id="UP000076532">
    <property type="component" value="Unassembled WGS sequence"/>
</dbReference>